<evidence type="ECO:0000313" key="2">
    <source>
        <dbReference type="Proteomes" id="UP000194236"/>
    </source>
</evidence>
<comment type="caution">
    <text evidence="1">The sequence shown here is derived from an EMBL/GenBank/DDBJ whole genome shotgun (WGS) entry which is preliminary data.</text>
</comment>
<sequence>MVSSTLTLFMYSLYSEMENKWWTVVKKDVVNGYNNNVYQLECWLLCLGAIPEAAAISEYGIYQKEREKKLAYAK</sequence>
<dbReference type="Proteomes" id="UP000194236">
    <property type="component" value="Unassembled WGS sequence"/>
</dbReference>
<dbReference type="AlphaFoldDB" id="A0A1Y3AU09"/>
<protein>
    <submittedName>
        <fullName evidence="1">Uncharacterized protein</fullName>
    </submittedName>
</protein>
<keyword evidence="2" id="KW-1185">Reference proteome</keyword>
<accession>A0A1Y3AU09</accession>
<proteinExistence type="predicted"/>
<dbReference type="EMBL" id="MUJZ01061737">
    <property type="protein sequence ID" value="OTF71288.1"/>
    <property type="molecule type" value="Genomic_DNA"/>
</dbReference>
<evidence type="ECO:0000313" key="1">
    <source>
        <dbReference type="EMBL" id="OTF71288.1"/>
    </source>
</evidence>
<gene>
    <name evidence="1" type="ORF">BLA29_014398</name>
</gene>
<reference evidence="1 2" key="1">
    <citation type="submission" date="2017-03" db="EMBL/GenBank/DDBJ databases">
        <title>Genome Survey of Euroglyphus maynei.</title>
        <authorList>
            <person name="Arlian L.G."/>
            <person name="Morgan M.S."/>
            <person name="Rider S.D."/>
        </authorList>
    </citation>
    <scope>NUCLEOTIDE SEQUENCE [LARGE SCALE GENOMIC DNA]</scope>
    <source>
        <strain evidence="1">Arlian Lab</strain>
        <tissue evidence="1">Whole body</tissue>
    </source>
</reference>
<organism evidence="1 2">
    <name type="scientific">Euroglyphus maynei</name>
    <name type="common">Mayne's house dust mite</name>
    <dbReference type="NCBI Taxonomy" id="6958"/>
    <lineage>
        <taxon>Eukaryota</taxon>
        <taxon>Metazoa</taxon>
        <taxon>Ecdysozoa</taxon>
        <taxon>Arthropoda</taxon>
        <taxon>Chelicerata</taxon>
        <taxon>Arachnida</taxon>
        <taxon>Acari</taxon>
        <taxon>Acariformes</taxon>
        <taxon>Sarcoptiformes</taxon>
        <taxon>Astigmata</taxon>
        <taxon>Psoroptidia</taxon>
        <taxon>Analgoidea</taxon>
        <taxon>Pyroglyphidae</taxon>
        <taxon>Pyroglyphinae</taxon>
        <taxon>Euroglyphus</taxon>
    </lineage>
</organism>
<name>A0A1Y3AU09_EURMA</name>